<proteinExistence type="inferred from homology"/>
<comment type="cofactor">
    <cofactor evidence="6">
        <name>Mg(2+)</name>
        <dbReference type="ChEBI" id="CHEBI:18420"/>
    </cofactor>
    <text evidence="6">Binds 1 Mg(2+) ion per monomer.</text>
</comment>
<evidence type="ECO:0000313" key="9">
    <source>
        <dbReference type="Proteomes" id="UP000030512"/>
    </source>
</evidence>
<evidence type="ECO:0000256" key="1">
    <source>
        <dbReference type="ARBA" id="ARBA00004781"/>
    </source>
</evidence>
<dbReference type="GO" id="GO:0008831">
    <property type="term" value="F:dTDP-4-dehydrorhamnose reductase activity"/>
    <property type="evidence" value="ECO:0007669"/>
    <property type="project" value="UniProtKB-EC"/>
</dbReference>
<dbReference type="GO" id="GO:0019305">
    <property type="term" value="P:dTDP-rhamnose biosynthetic process"/>
    <property type="evidence" value="ECO:0007669"/>
    <property type="project" value="UniProtKB-UniPathway"/>
</dbReference>
<keyword evidence="9" id="KW-1185">Reference proteome</keyword>
<sequence>MNVLILGVTGMLGNAMFRHLSADTALNVCGTARNQHLTAYFSADLAAKIVHNVDVENQDSLIRLFDGFKPQVVINCIGLVKQLFEVNNPLLAVPINTLLPHRLAALCKLVGARLIHISTDCVFSGAKGGYLESDFPDAYDLYGRTKLLGEVDYPHAVTLRTSIIGHELSGSRSLIGWFLAQKGDVKGFKKAIFSGLPTNELAHVVKDYVLKNEKLFGVYHVAAEPINKFELLKLVADVYGKSNKIVPDETLVINRSLNSLRFNQITGYQAPEWSELIKSMFEFQKHLD</sequence>
<evidence type="ECO:0000259" key="7">
    <source>
        <dbReference type="Pfam" id="PF04321"/>
    </source>
</evidence>
<comment type="pathway">
    <text evidence="1 6">Carbohydrate biosynthesis; dTDP-L-rhamnose biosynthesis.</text>
</comment>
<dbReference type="AlphaFoldDB" id="A0A140E3Z1"/>
<dbReference type="Proteomes" id="UP000030512">
    <property type="component" value="Chromosome"/>
</dbReference>
<dbReference type="Gene3D" id="3.40.50.720">
    <property type="entry name" value="NAD(P)-binding Rossmann-like Domain"/>
    <property type="match status" value="1"/>
</dbReference>
<comment type="function">
    <text evidence="6">Catalyzes the reduction of dTDP-6-deoxy-L-lyxo-4-hexulose to yield dTDP-L-rhamnose.</text>
</comment>
<keyword evidence="6" id="KW-0521">NADP</keyword>
<dbReference type="InterPro" id="IPR005913">
    <property type="entry name" value="dTDP_dehydrorham_reduct"/>
</dbReference>
<comment type="catalytic activity">
    <reaction evidence="5 6">
        <text>dTDP-beta-L-rhamnose + NADP(+) = dTDP-4-dehydro-beta-L-rhamnose + NADPH + H(+)</text>
        <dbReference type="Rhea" id="RHEA:21796"/>
        <dbReference type="ChEBI" id="CHEBI:15378"/>
        <dbReference type="ChEBI" id="CHEBI:57510"/>
        <dbReference type="ChEBI" id="CHEBI:57783"/>
        <dbReference type="ChEBI" id="CHEBI:58349"/>
        <dbReference type="ChEBI" id="CHEBI:62830"/>
        <dbReference type="EC" id="1.1.1.133"/>
    </reaction>
</comment>
<dbReference type="EMBL" id="CP014476">
    <property type="protein sequence ID" value="AMK75115.1"/>
    <property type="molecule type" value="Genomic_DNA"/>
</dbReference>
<dbReference type="GO" id="GO:0005829">
    <property type="term" value="C:cytosol"/>
    <property type="evidence" value="ECO:0007669"/>
    <property type="project" value="TreeGrafter"/>
</dbReference>
<organism evidence="8 9">
    <name type="scientific">Methylomonas denitrificans</name>
    <dbReference type="NCBI Taxonomy" id="1538553"/>
    <lineage>
        <taxon>Bacteria</taxon>
        <taxon>Pseudomonadati</taxon>
        <taxon>Pseudomonadota</taxon>
        <taxon>Gammaproteobacteria</taxon>
        <taxon>Methylococcales</taxon>
        <taxon>Methylococcaceae</taxon>
        <taxon>Methylomonas</taxon>
    </lineage>
</organism>
<dbReference type="KEGG" id="mdn:JT25_001220"/>
<name>A0A140E3Z1_9GAMM</name>
<dbReference type="UniPathway" id="UPA00281"/>
<evidence type="ECO:0000256" key="4">
    <source>
        <dbReference type="ARBA" id="ARBA00017099"/>
    </source>
</evidence>
<dbReference type="GO" id="GO:0009243">
    <property type="term" value="P:O antigen biosynthetic process"/>
    <property type="evidence" value="ECO:0007669"/>
    <property type="project" value="UniProtKB-UniPathway"/>
</dbReference>
<evidence type="ECO:0000313" key="8">
    <source>
        <dbReference type="EMBL" id="AMK75115.1"/>
    </source>
</evidence>
<dbReference type="RefSeq" id="WP_036273428.1">
    <property type="nucleotide sequence ID" value="NZ_CP014476.1"/>
</dbReference>
<dbReference type="Pfam" id="PF04321">
    <property type="entry name" value="RmlD_sub_bind"/>
    <property type="match status" value="1"/>
</dbReference>
<keyword evidence="6" id="KW-0560">Oxidoreductase</keyword>
<dbReference type="PANTHER" id="PTHR10491">
    <property type="entry name" value="DTDP-4-DEHYDRORHAMNOSE REDUCTASE"/>
    <property type="match status" value="1"/>
</dbReference>
<reference evidence="8 9" key="1">
    <citation type="journal article" date="2015" name="Environ. Microbiol.">
        <title>Methane oxidation coupled to nitrate reduction under hypoxia by the Gammaproteobacterium Methylomonas denitrificans, sp. nov. type strain FJG1.</title>
        <authorList>
            <person name="Kits K.D."/>
            <person name="Klotz M.G."/>
            <person name="Stein L.Y."/>
        </authorList>
    </citation>
    <scope>NUCLEOTIDE SEQUENCE [LARGE SCALE GENOMIC DNA]</scope>
    <source>
        <strain evidence="8 9">FJG1</strain>
    </source>
</reference>
<dbReference type="InterPro" id="IPR036291">
    <property type="entry name" value="NAD(P)-bd_dom_sf"/>
</dbReference>
<dbReference type="STRING" id="1538553.JT25_001220"/>
<dbReference type="EC" id="1.1.1.133" evidence="3 6"/>
<dbReference type="UniPathway" id="UPA00124"/>
<dbReference type="SUPFAM" id="SSF51735">
    <property type="entry name" value="NAD(P)-binding Rossmann-fold domains"/>
    <property type="match status" value="1"/>
</dbReference>
<accession>A0A140E3Z1</accession>
<evidence type="ECO:0000256" key="5">
    <source>
        <dbReference type="ARBA" id="ARBA00048200"/>
    </source>
</evidence>
<comment type="similarity">
    <text evidence="2 6">Belongs to the dTDP-4-dehydrorhamnose reductase family.</text>
</comment>
<dbReference type="PANTHER" id="PTHR10491:SF4">
    <property type="entry name" value="METHIONINE ADENOSYLTRANSFERASE 2 SUBUNIT BETA"/>
    <property type="match status" value="1"/>
</dbReference>
<evidence type="ECO:0000256" key="6">
    <source>
        <dbReference type="RuleBase" id="RU364082"/>
    </source>
</evidence>
<dbReference type="InterPro" id="IPR029903">
    <property type="entry name" value="RmlD-like-bd"/>
</dbReference>
<feature type="domain" description="RmlD-like substrate binding" evidence="7">
    <location>
        <begin position="1"/>
        <end position="248"/>
    </location>
</feature>
<protein>
    <recommendedName>
        <fullName evidence="4 6">dTDP-4-dehydrorhamnose reductase</fullName>
        <ecNumber evidence="3 6">1.1.1.133</ecNumber>
    </recommendedName>
</protein>
<evidence type="ECO:0000256" key="3">
    <source>
        <dbReference type="ARBA" id="ARBA00012929"/>
    </source>
</evidence>
<dbReference type="CDD" id="cd05254">
    <property type="entry name" value="dTDP_HR_like_SDR_e"/>
    <property type="match status" value="1"/>
</dbReference>
<evidence type="ECO:0000256" key="2">
    <source>
        <dbReference type="ARBA" id="ARBA00010944"/>
    </source>
</evidence>
<dbReference type="OrthoDB" id="9803892at2"/>
<gene>
    <name evidence="8" type="ORF">JT25_001220</name>
</gene>